<feature type="transmembrane region" description="Helical" evidence="7">
    <location>
        <begin position="15"/>
        <end position="39"/>
    </location>
</feature>
<name>A0ABV8CXF5_9STRE</name>
<keyword evidence="9" id="KW-1185">Reference proteome</keyword>
<accession>A0ABV8CXF5</accession>
<dbReference type="PANTHER" id="PTHR34184:SF4">
    <property type="entry name" value="UPF0718 PROTEIN YCGR"/>
    <property type="match status" value="1"/>
</dbReference>
<comment type="similarity">
    <text evidence="2">Belongs to the UPF0718 family.</text>
</comment>
<keyword evidence="4 7" id="KW-0812">Transmembrane</keyword>
<evidence type="ECO:0000256" key="7">
    <source>
        <dbReference type="SAM" id="Phobius"/>
    </source>
</evidence>
<evidence type="ECO:0000256" key="1">
    <source>
        <dbReference type="ARBA" id="ARBA00004651"/>
    </source>
</evidence>
<keyword evidence="3" id="KW-1003">Cell membrane</keyword>
<evidence type="ECO:0000313" key="9">
    <source>
        <dbReference type="Proteomes" id="UP001595807"/>
    </source>
</evidence>
<reference evidence="9" key="1">
    <citation type="journal article" date="2019" name="Int. J. Syst. Evol. Microbiol.">
        <title>The Global Catalogue of Microorganisms (GCM) 10K type strain sequencing project: providing services to taxonomists for standard genome sequencing and annotation.</title>
        <authorList>
            <consortium name="The Broad Institute Genomics Platform"/>
            <consortium name="The Broad Institute Genome Sequencing Center for Infectious Disease"/>
            <person name="Wu L."/>
            <person name="Ma J."/>
        </authorList>
    </citation>
    <scope>NUCLEOTIDE SEQUENCE [LARGE SCALE GENOMIC DNA]</scope>
    <source>
        <strain evidence="9">CCUG 67170</strain>
    </source>
</reference>
<keyword evidence="5 7" id="KW-1133">Transmembrane helix</keyword>
<dbReference type="PANTHER" id="PTHR34184">
    <property type="entry name" value="UPF0718 PROTEIN YCGR"/>
    <property type="match status" value="1"/>
</dbReference>
<evidence type="ECO:0000256" key="3">
    <source>
        <dbReference type="ARBA" id="ARBA00022475"/>
    </source>
</evidence>
<feature type="transmembrane region" description="Helical" evidence="7">
    <location>
        <begin position="123"/>
        <end position="145"/>
    </location>
</feature>
<comment type="subcellular location">
    <subcellularLocation>
        <location evidence="1">Cell membrane</location>
        <topology evidence="1">Multi-pass membrane protein</topology>
    </subcellularLocation>
</comment>
<dbReference type="InterPro" id="IPR052923">
    <property type="entry name" value="UPF0718"/>
</dbReference>
<feature type="transmembrane region" description="Helical" evidence="7">
    <location>
        <begin position="242"/>
        <end position="263"/>
    </location>
</feature>
<gene>
    <name evidence="8" type="ORF">ACFORF_08965</name>
</gene>
<evidence type="ECO:0000256" key="5">
    <source>
        <dbReference type="ARBA" id="ARBA00022989"/>
    </source>
</evidence>
<dbReference type="EMBL" id="JBHRZV010000051">
    <property type="protein sequence ID" value="MFC3928687.1"/>
    <property type="molecule type" value="Genomic_DNA"/>
</dbReference>
<comment type="caution">
    <text evidence="8">The sequence shown here is derived from an EMBL/GenBank/DDBJ whole genome shotgun (WGS) entry which is preliminary data.</text>
</comment>
<evidence type="ECO:0000256" key="6">
    <source>
        <dbReference type="ARBA" id="ARBA00023136"/>
    </source>
</evidence>
<evidence type="ECO:0000256" key="2">
    <source>
        <dbReference type="ARBA" id="ARBA00006386"/>
    </source>
</evidence>
<feature type="transmembrane region" description="Helical" evidence="7">
    <location>
        <begin position="60"/>
        <end position="81"/>
    </location>
</feature>
<organism evidence="8 9">
    <name type="scientific">Streptococcus caprae</name>
    <dbReference type="NCBI Taxonomy" id="1640501"/>
    <lineage>
        <taxon>Bacteria</taxon>
        <taxon>Bacillati</taxon>
        <taxon>Bacillota</taxon>
        <taxon>Bacilli</taxon>
        <taxon>Lactobacillales</taxon>
        <taxon>Streptococcaceae</taxon>
        <taxon>Streptococcus</taxon>
    </lineage>
</organism>
<dbReference type="InterPro" id="IPR005524">
    <property type="entry name" value="DUF318"/>
</dbReference>
<evidence type="ECO:0000313" key="8">
    <source>
        <dbReference type="EMBL" id="MFC3928687.1"/>
    </source>
</evidence>
<keyword evidence="6 7" id="KW-0472">Membrane</keyword>
<feature type="transmembrane region" description="Helical" evidence="7">
    <location>
        <begin position="93"/>
        <end position="116"/>
    </location>
</feature>
<protein>
    <submittedName>
        <fullName evidence="8">Permease</fullName>
    </submittedName>
</protein>
<dbReference type="Proteomes" id="UP001595807">
    <property type="component" value="Unassembled WGS sequence"/>
</dbReference>
<dbReference type="Pfam" id="PF03773">
    <property type="entry name" value="ArsP_1"/>
    <property type="match status" value="1"/>
</dbReference>
<sequence>MAFLSNLPDSVLQCMAIFLSIIIEALPFVLIGAILSGFIDVYLTPDKVQRFLPQNRLLRILFGTFIGFVFPSCECGIVPIVNRFMEKKVPSYTAIPFLATAPIINPIVLFATYSAFGNSWRFVFLRFLGASLVAIILGLMLAFIVDEDILKNASTVQHQDHPHDHAHVYQSQPAKIFAALSHAIDEFFDTGRYLIFGSLVAASMQIYVPTRYLTSIGSNPLTAILVMMLLAFILSLCSEADAFIGASLLSTFGVAPVLAFLLIGPMVDIKNLLMMRSYFKTAFIWQFVSVSIMAVVLYCLSLGVFS</sequence>
<proteinExistence type="inferred from homology"/>
<feature type="transmembrane region" description="Helical" evidence="7">
    <location>
        <begin position="220"/>
        <end position="236"/>
    </location>
</feature>
<evidence type="ECO:0000256" key="4">
    <source>
        <dbReference type="ARBA" id="ARBA00022692"/>
    </source>
</evidence>
<dbReference type="RefSeq" id="WP_380427476.1">
    <property type="nucleotide sequence ID" value="NZ_JBHRZV010000051.1"/>
</dbReference>
<feature type="transmembrane region" description="Helical" evidence="7">
    <location>
        <begin position="283"/>
        <end position="305"/>
    </location>
</feature>